<dbReference type="Proteomes" id="UP000646365">
    <property type="component" value="Unassembled WGS sequence"/>
</dbReference>
<dbReference type="EMBL" id="BMJQ01000021">
    <property type="protein sequence ID" value="GGF44931.1"/>
    <property type="molecule type" value="Genomic_DNA"/>
</dbReference>
<dbReference type="AlphaFoldDB" id="A0A8J2YZ76"/>
<proteinExistence type="predicted"/>
<protein>
    <submittedName>
        <fullName evidence="2">Uncharacterized protein</fullName>
    </submittedName>
</protein>
<reference evidence="2" key="2">
    <citation type="submission" date="2020-09" db="EMBL/GenBank/DDBJ databases">
        <authorList>
            <person name="Sun Q."/>
            <person name="Zhou Y."/>
        </authorList>
    </citation>
    <scope>NUCLEOTIDE SEQUENCE</scope>
    <source>
        <strain evidence="2">CGMCC 1.15725</strain>
    </source>
</reference>
<comment type="caution">
    <text evidence="2">The sequence shown here is derived from an EMBL/GenBank/DDBJ whole genome shotgun (WGS) entry which is preliminary data.</text>
</comment>
<feature type="chain" id="PRO_5035260758" evidence="1">
    <location>
        <begin position="27"/>
        <end position="242"/>
    </location>
</feature>
<evidence type="ECO:0000256" key="1">
    <source>
        <dbReference type="SAM" id="SignalP"/>
    </source>
</evidence>
<organism evidence="2 3">
    <name type="scientific">Aliidongia dinghuensis</name>
    <dbReference type="NCBI Taxonomy" id="1867774"/>
    <lineage>
        <taxon>Bacteria</taxon>
        <taxon>Pseudomonadati</taxon>
        <taxon>Pseudomonadota</taxon>
        <taxon>Alphaproteobacteria</taxon>
        <taxon>Rhodospirillales</taxon>
        <taxon>Dongiaceae</taxon>
        <taxon>Aliidongia</taxon>
    </lineage>
</organism>
<feature type="signal peptide" evidence="1">
    <location>
        <begin position="1"/>
        <end position="26"/>
    </location>
</feature>
<keyword evidence="3" id="KW-1185">Reference proteome</keyword>
<dbReference type="RefSeq" id="WP_189051792.1">
    <property type="nucleotide sequence ID" value="NZ_BMJQ01000021.1"/>
</dbReference>
<keyword evidence="1" id="KW-0732">Signal</keyword>
<evidence type="ECO:0000313" key="2">
    <source>
        <dbReference type="EMBL" id="GGF44931.1"/>
    </source>
</evidence>
<name>A0A8J2YZ76_9PROT</name>
<gene>
    <name evidence="2" type="ORF">GCM10011611_59190</name>
</gene>
<reference evidence="2" key="1">
    <citation type="journal article" date="2014" name="Int. J. Syst. Evol. Microbiol.">
        <title>Complete genome sequence of Corynebacterium casei LMG S-19264T (=DSM 44701T), isolated from a smear-ripened cheese.</title>
        <authorList>
            <consortium name="US DOE Joint Genome Institute (JGI-PGF)"/>
            <person name="Walter F."/>
            <person name="Albersmeier A."/>
            <person name="Kalinowski J."/>
            <person name="Ruckert C."/>
        </authorList>
    </citation>
    <scope>NUCLEOTIDE SEQUENCE</scope>
    <source>
        <strain evidence="2">CGMCC 1.15725</strain>
    </source>
</reference>
<sequence length="242" mass="26425">MTDFGRATTIGCLFLAALILPASAWAGTRPTIAEQIAKAYGLDSFEKIEAIRYSFGLKLPGVNISRSWVWQPKTNQVSYEGKDKDGKPVKVTYDRSQLDSAPANVKDEIEPAFVNDEYNLLFPLHVYWDGADVQDMGMQKLPIGKGSAKLVVVKYASDGGYTPGDTWDLYVGPDNRVKAFAYHRGGANPPKLVVASWAGYKKAGPLLVSTDRRGTADGKPLQFGFSDVSIKLVGSDTWLKAK</sequence>
<evidence type="ECO:0000313" key="3">
    <source>
        <dbReference type="Proteomes" id="UP000646365"/>
    </source>
</evidence>
<accession>A0A8J2YZ76</accession>